<dbReference type="Pfam" id="PF02566">
    <property type="entry name" value="OsmC"/>
    <property type="match status" value="1"/>
</dbReference>
<dbReference type="AlphaFoldDB" id="A0A1C4A731"/>
<proteinExistence type="predicted"/>
<dbReference type="InterPro" id="IPR036102">
    <property type="entry name" value="OsmC/Ohrsf"/>
</dbReference>
<protein>
    <submittedName>
        <fullName evidence="1">Organic hydroperoxide reductase OsmC/OhrA</fullName>
    </submittedName>
</protein>
<dbReference type="EMBL" id="FMAO01000004">
    <property type="protein sequence ID" value="SCB90333.1"/>
    <property type="molecule type" value="Genomic_DNA"/>
</dbReference>
<dbReference type="SUPFAM" id="SSF82784">
    <property type="entry name" value="OsmC-like"/>
    <property type="match status" value="1"/>
</dbReference>
<organism evidence="1 2">
    <name type="scientific">Weissella bombi</name>
    <dbReference type="NCBI Taxonomy" id="1505725"/>
    <lineage>
        <taxon>Bacteria</taxon>
        <taxon>Bacillati</taxon>
        <taxon>Bacillota</taxon>
        <taxon>Bacilli</taxon>
        <taxon>Lactobacillales</taxon>
        <taxon>Lactobacillaceae</taxon>
        <taxon>Weissella</taxon>
    </lineage>
</organism>
<evidence type="ECO:0000313" key="2">
    <source>
        <dbReference type="Proteomes" id="UP000199268"/>
    </source>
</evidence>
<dbReference type="InterPro" id="IPR003718">
    <property type="entry name" value="OsmC/Ohr_fam"/>
</dbReference>
<evidence type="ECO:0000313" key="1">
    <source>
        <dbReference type="EMBL" id="SCB90333.1"/>
    </source>
</evidence>
<sequence length="143" mass="15850">MMKNDIRWDKAMYTTDTYNVEGLNGHAYAENGISVETSSPLSDEPGTNPEQLLGMSLCTCLVGTMEVILKEHHINEQAKAHAKISYVKGKGRYEFLVHAQVCVPGQTLPQTRALVSEVENRCCVSQLLSGSDNYSIEAVLDWE</sequence>
<name>A0A1C4A731_9LACO</name>
<keyword evidence="2" id="KW-1185">Reference proteome</keyword>
<gene>
    <name evidence="1" type="ORF">GA0061074_10441</name>
</gene>
<dbReference type="InterPro" id="IPR015946">
    <property type="entry name" value="KH_dom-like_a/b"/>
</dbReference>
<accession>A0A1C4A731</accession>
<dbReference type="STRING" id="1505725.GA0061074_10441"/>
<dbReference type="Gene3D" id="3.30.300.20">
    <property type="match status" value="1"/>
</dbReference>
<reference evidence="2" key="1">
    <citation type="submission" date="2016-08" db="EMBL/GenBank/DDBJ databases">
        <authorList>
            <person name="Varghese N."/>
            <person name="Submissions Spin"/>
        </authorList>
    </citation>
    <scope>NUCLEOTIDE SEQUENCE [LARGE SCALE GENOMIC DNA]</scope>
    <source>
        <strain evidence="2">R-53094</strain>
    </source>
</reference>
<dbReference type="Proteomes" id="UP000199268">
    <property type="component" value="Unassembled WGS sequence"/>
</dbReference>